<dbReference type="RefSeq" id="WP_041885280.1">
    <property type="nucleotide sequence ID" value="NZ_CP157278.1"/>
</dbReference>
<reference evidence="3 4" key="1">
    <citation type="submission" date="2015-01" db="EMBL/GenBank/DDBJ databases">
        <title>Draft genome sequence of Pedobacter sp. NL19 isolated from sludge of an effluent treatment pond in an abandoned uranium mine.</title>
        <authorList>
            <person name="Santos T."/>
            <person name="Caetano T."/>
            <person name="Covas C."/>
            <person name="Cruz A."/>
            <person name="Mendo S."/>
        </authorList>
    </citation>
    <scope>NUCLEOTIDE SEQUENCE [LARGE SCALE GENOMIC DNA]</scope>
    <source>
        <strain evidence="3 4">NL19</strain>
    </source>
</reference>
<dbReference type="STRING" id="1503925.TH53_21210"/>
<dbReference type="InterPro" id="IPR029058">
    <property type="entry name" value="AB_hydrolase_fold"/>
</dbReference>
<dbReference type="PROSITE" id="PS51257">
    <property type="entry name" value="PROKAR_LIPOPROTEIN"/>
    <property type="match status" value="1"/>
</dbReference>
<sequence>MIKQYSIFILLAIALASCKKTTIAPSPVAAVKSEVASLAASSVTYQDGWNNELHYLSPKNDPQNYDIWLPAKRDTSNTRLFVFIHGGSFLSGDKRDSEFMTTINSIIKEFPDCAIATINYRLGVMPLSDQSKDVENAISQLISESKAMQISNKQIVLIGESAGGYFAFYEGLKKDTKSGNQARYKAIVSLSGFAQMLPLTDASTSLKYRIGIAALSVKVPGLNYDAYSPVNRIAELKGLPELYLFYGGKDDQISPQNSKKIVSAVEATKNTDYIANTYIRGFAEESHVLGETAKSEIAVFLKEKIKFKAD</sequence>
<comment type="caution">
    <text evidence="3">The sequence shown here is derived from an EMBL/GenBank/DDBJ whole genome shotgun (WGS) entry which is preliminary data.</text>
</comment>
<keyword evidence="4" id="KW-1185">Reference proteome</keyword>
<dbReference type="InterPro" id="IPR050300">
    <property type="entry name" value="GDXG_lipolytic_enzyme"/>
</dbReference>
<accession>A0A0D0GDE5</accession>
<dbReference type="Pfam" id="PF20434">
    <property type="entry name" value="BD-FAE"/>
    <property type="match status" value="1"/>
</dbReference>
<evidence type="ECO:0000259" key="2">
    <source>
        <dbReference type="Pfam" id="PF20434"/>
    </source>
</evidence>
<evidence type="ECO:0000313" key="4">
    <source>
        <dbReference type="Proteomes" id="UP000032049"/>
    </source>
</evidence>
<dbReference type="Gene3D" id="3.40.50.1820">
    <property type="entry name" value="alpha/beta hydrolase"/>
    <property type="match status" value="1"/>
</dbReference>
<dbReference type="EMBL" id="JXRA01000105">
    <property type="protein sequence ID" value="KIO75332.1"/>
    <property type="molecule type" value="Genomic_DNA"/>
</dbReference>
<dbReference type="AlphaFoldDB" id="A0A0D0GDE5"/>
<evidence type="ECO:0000313" key="3">
    <source>
        <dbReference type="EMBL" id="KIO75332.1"/>
    </source>
</evidence>
<proteinExistence type="predicted"/>
<dbReference type="PANTHER" id="PTHR48081:SF33">
    <property type="entry name" value="KYNURENINE FORMAMIDASE"/>
    <property type="match status" value="1"/>
</dbReference>
<dbReference type="GO" id="GO:0016787">
    <property type="term" value="F:hydrolase activity"/>
    <property type="evidence" value="ECO:0007669"/>
    <property type="project" value="UniProtKB-KW"/>
</dbReference>
<gene>
    <name evidence="3" type="ORF">TH53_21210</name>
</gene>
<name>A0A0D0GDE5_9SPHI</name>
<dbReference type="SUPFAM" id="SSF53474">
    <property type="entry name" value="alpha/beta-Hydrolases"/>
    <property type="match status" value="1"/>
</dbReference>
<dbReference type="OrthoDB" id="9777975at2"/>
<dbReference type="InterPro" id="IPR049492">
    <property type="entry name" value="BD-FAE-like_dom"/>
</dbReference>
<evidence type="ECO:0000256" key="1">
    <source>
        <dbReference type="ARBA" id="ARBA00022801"/>
    </source>
</evidence>
<dbReference type="Proteomes" id="UP000032049">
    <property type="component" value="Unassembled WGS sequence"/>
</dbReference>
<protein>
    <recommendedName>
        <fullName evidence="2">BD-FAE-like domain-containing protein</fullName>
    </recommendedName>
</protein>
<dbReference type="PANTHER" id="PTHR48081">
    <property type="entry name" value="AB HYDROLASE SUPERFAMILY PROTEIN C4A8.06C"/>
    <property type="match status" value="1"/>
</dbReference>
<keyword evidence="1" id="KW-0378">Hydrolase</keyword>
<organism evidence="3 4">
    <name type="scientific">Pedobacter lusitanus</name>
    <dbReference type="NCBI Taxonomy" id="1503925"/>
    <lineage>
        <taxon>Bacteria</taxon>
        <taxon>Pseudomonadati</taxon>
        <taxon>Bacteroidota</taxon>
        <taxon>Sphingobacteriia</taxon>
        <taxon>Sphingobacteriales</taxon>
        <taxon>Sphingobacteriaceae</taxon>
        <taxon>Pedobacter</taxon>
    </lineage>
</organism>
<feature type="domain" description="BD-FAE-like" evidence="2">
    <location>
        <begin position="66"/>
        <end position="263"/>
    </location>
</feature>